<dbReference type="NCBIfam" id="TIGR03284">
    <property type="entry name" value="thym_sym"/>
    <property type="match status" value="2"/>
</dbReference>
<dbReference type="OrthoDB" id="9774633at2"/>
<dbReference type="AlphaFoldDB" id="A0A4Q9GK34"/>
<feature type="active site" description="Nucleophile" evidence="6">
    <location>
        <position position="164"/>
    </location>
</feature>
<feature type="binding site" description="in other chain" evidence="6">
    <location>
        <begin position="225"/>
        <end position="227"/>
    </location>
    <ligand>
        <name>dUMP</name>
        <dbReference type="ChEBI" id="CHEBI:246422"/>
        <note>ligand shared between dimeric partners</note>
    </ligand>
</feature>
<dbReference type="InterPro" id="IPR000398">
    <property type="entry name" value="Thymidylate_synthase"/>
</dbReference>
<name>A0A4Q9GK34_9HYPH</name>
<comment type="function">
    <text evidence="6">Catalyzes the reductive methylation of 2'-deoxyuridine-5'-monophosphate (dUMP) to 2'-deoxythymidine-5'-monophosphate (dTMP) while utilizing 5,10-methylenetetrahydrofolate (mTHF) as the methyl donor and reductant in the reaction, yielding dihydrofolate (DHF) as a by-product. This enzymatic reaction provides an intracellular de novo source of dTMP, an essential precursor for DNA biosynthesis.</text>
</comment>
<dbReference type="GO" id="GO:0032259">
    <property type="term" value="P:methylation"/>
    <property type="evidence" value="ECO:0007669"/>
    <property type="project" value="UniProtKB-KW"/>
</dbReference>
<evidence type="ECO:0000256" key="7">
    <source>
        <dbReference type="PROSITE-ProRule" id="PRU10016"/>
    </source>
</evidence>
<evidence type="ECO:0000256" key="3">
    <source>
        <dbReference type="ARBA" id="ARBA00022603"/>
    </source>
</evidence>
<dbReference type="NCBIfam" id="NF002497">
    <property type="entry name" value="PRK01827.1-3"/>
    <property type="match status" value="1"/>
</dbReference>
<keyword evidence="4 6" id="KW-0808">Transferase</keyword>
<gene>
    <name evidence="6" type="primary">thyA</name>
    <name evidence="9" type="ORF">EYR15_00230</name>
</gene>
<dbReference type="NCBIfam" id="NF002499">
    <property type="entry name" value="PRK01827.1-5"/>
    <property type="match status" value="1"/>
</dbReference>
<dbReference type="GO" id="GO:0005829">
    <property type="term" value="C:cytosol"/>
    <property type="evidence" value="ECO:0007669"/>
    <property type="project" value="TreeGrafter"/>
</dbReference>
<sequence>MASGAPLQKASDLTGEHPERQYLDLLGELLANGDYRADRTGVGAYSLFGRQMRFDLAQGFPLLTTKRIFFRGAVHEMIWFLSGDTNVGYLRDNGVTIWDEWADENGELGPVYGKQWRAWTGPDGRTHDQMGELVKGIRENPASRRLLFTGWNVGELDRMALPPCHMTYQFHVADGRLSGLVFQRSADVFLGLGWNVAEAALLIHMLAQQCDLDVGELVWMGGDVHLYANHVDQARQQLERAPRQFPRLDLLRRPADLFSYAYEDFSLAGYDPHPAIAAAVAV</sequence>
<dbReference type="UniPathway" id="UPA00575"/>
<dbReference type="GO" id="GO:0006235">
    <property type="term" value="P:dTTP biosynthetic process"/>
    <property type="evidence" value="ECO:0007669"/>
    <property type="project" value="UniProtKB-UniRule"/>
</dbReference>
<evidence type="ECO:0000256" key="6">
    <source>
        <dbReference type="HAMAP-Rule" id="MF_00008"/>
    </source>
</evidence>
<comment type="caution">
    <text evidence="6">Lacks conserved residue(s) required for the propagation of feature annotation.</text>
</comment>
<dbReference type="PRINTS" id="PR00108">
    <property type="entry name" value="THYMDSNTHASE"/>
</dbReference>
<dbReference type="Pfam" id="PF00303">
    <property type="entry name" value="Thymidylat_synt"/>
    <property type="match status" value="1"/>
</dbReference>
<comment type="catalytic activity">
    <reaction evidence="6">
        <text>dUMP + (6R)-5,10-methylene-5,6,7,8-tetrahydrofolate = 7,8-dihydrofolate + dTMP</text>
        <dbReference type="Rhea" id="RHEA:12104"/>
        <dbReference type="ChEBI" id="CHEBI:15636"/>
        <dbReference type="ChEBI" id="CHEBI:57451"/>
        <dbReference type="ChEBI" id="CHEBI:63528"/>
        <dbReference type="ChEBI" id="CHEBI:246422"/>
        <dbReference type="EC" id="2.1.1.45"/>
    </reaction>
</comment>
<feature type="binding site" evidence="6">
    <location>
        <position position="281"/>
    </location>
    <ligand>
        <name>(6R)-5,10-methylene-5,6,7,8-tetrahydrofolate</name>
        <dbReference type="ChEBI" id="CHEBI:15636"/>
    </ligand>
</feature>
<evidence type="ECO:0000256" key="1">
    <source>
        <dbReference type="ARBA" id="ARBA00011947"/>
    </source>
</evidence>
<proteinExistence type="inferred from homology"/>
<comment type="caution">
    <text evidence="9">The sequence shown here is derived from an EMBL/GenBank/DDBJ whole genome shotgun (WGS) entry which is preliminary data.</text>
</comment>
<keyword evidence="10" id="KW-1185">Reference proteome</keyword>
<evidence type="ECO:0000259" key="8">
    <source>
        <dbReference type="Pfam" id="PF00303"/>
    </source>
</evidence>
<keyword evidence="2 6" id="KW-0963">Cytoplasm</keyword>
<dbReference type="PROSITE" id="PS00091">
    <property type="entry name" value="THYMIDYLATE_SYNTHASE"/>
    <property type="match status" value="1"/>
</dbReference>
<dbReference type="PANTHER" id="PTHR11548">
    <property type="entry name" value="THYMIDYLATE SYNTHASE 1"/>
    <property type="match status" value="1"/>
</dbReference>
<dbReference type="HAMAP" id="MF_00008">
    <property type="entry name" value="Thymidy_synth_bact"/>
    <property type="match status" value="1"/>
</dbReference>
<keyword evidence="5 6" id="KW-0545">Nucleotide biosynthesis</keyword>
<dbReference type="InterPro" id="IPR020940">
    <property type="entry name" value="Thymidylate_synthase_AS"/>
</dbReference>
<comment type="pathway">
    <text evidence="6">Pyrimidine metabolism; dTTP biosynthesis.</text>
</comment>
<accession>A0A4Q9GK34</accession>
<feature type="binding site" description="in other chain" evidence="6">
    <location>
        <position position="39"/>
    </location>
    <ligand>
        <name>dUMP</name>
        <dbReference type="ChEBI" id="CHEBI:246422"/>
        <note>ligand shared between dimeric partners</note>
    </ligand>
</feature>
<feature type="binding site" description="in other chain" evidence="6">
    <location>
        <position position="195"/>
    </location>
    <ligand>
        <name>dUMP</name>
        <dbReference type="ChEBI" id="CHEBI:246422"/>
        <note>ligand shared between dimeric partners</note>
    </ligand>
</feature>
<evidence type="ECO:0000256" key="2">
    <source>
        <dbReference type="ARBA" id="ARBA00022490"/>
    </source>
</evidence>
<dbReference type="InterPro" id="IPR045097">
    <property type="entry name" value="Thymidate_synth/dCMP_Mease"/>
</dbReference>
<dbReference type="InterPro" id="IPR036926">
    <property type="entry name" value="Thymidate_synth/dCMP_Mease_sf"/>
</dbReference>
<feature type="binding site" description="in other chain" evidence="6">
    <location>
        <begin position="184"/>
        <end position="187"/>
    </location>
    <ligand>
        <name>dUMP</name>
        <dbReference type="ChEBI" id="CHEBI:246422"/>
        <note>ligand shared between dimeric partners</note>
    </ligand>
</feature>
<feature type="binding site" evidence="6">
    <location>
        <position position="187"/>
    </location>
    <ligand>
        <name>(6R)-5,10-methylene-5,6,7,8-tetrahydrofolate</name>
        <dbReference type="ChEBI" id="CHEBI:15636"/>
    </ligand>
</feature>
<evidence type="ECO:0000313" key="10">
    <source>
        <dbReference type="Proteomes" id="UP000291613"/>
    </source>
</evidence>
<dbReference type="SUPFAM" id="SSF55831">
    <property type="entry name" value="Thymidylate synthase/dCMP hydroxymethylase"/>
    <property type="match status" value="1"/>
</dbReference>
<protein>
    <recommendedName>
        <fullName evidence="1 6">Thymidylate synthase</fullName>
        <shortName evidence="6">TS</shortName>
        <shortName evidence="6">TSase</shortName>
        <ecNumber evidence="1 6">2.1.1.45</ecNumber>
    </recommendedName>
</protein>
<dbReference type="PANTHER" id="PTHR11548:SF9">
    <property type="entry name" value="THYMIDYLATE SYNTHASE"/>
    <property type="match status" value="1"/>
</dbReference>
<dbReference type="GO" id="GO:0004799">
    <property type="term" value="F:thymidylate synthase activity"/>
    <property type="evidence" value="ECO:0007669"/>
    <property type="project" value="UniProtKB-UniRule"/>
</dbReference>
<comment type="subcellular location">
    <subcellularLocation>
        <location evidence="6">Cytoplasm</location>
    </subcellularLocation>
</comment>
<dbReference type="GO" id="GO:0006231">
    <property type="term" value="P:dTMP biosynthetic process"/>
    <property type="evidence" value="ECO:0007669"/>
    <property type="project" value="UniProtKB-UniRule"/>
</dbReference>
<dbReference type="CDD" id="cd00351">
    <property type="entry name" value="TS_Pyrimidine_HMase"/>
    <property type="match status" value="1"/>
</dbReference>
<comment type="similarity">
    <text evidence="6">Belongs to the thymidylate synthase family. Bacterial-type ThyA subfamily.</text>
</comment>
<dbReference type="Gene3D" id="3.30.572.10">
    <property type="entry name" value="Thymidylate synthase/dCMP hydroxymethylase domain"/>
    <property type="match status" value="1"/>
</dbReference>
<evidence type="ECO:0000313" key="9">
    <source>
        <dbReference type="EMBL" id="TBN54643.1"/>
    </source>
</evidence>
<feature type="domain" description="Thymidylate synthase/dCMP hydroxymethylase" evidence="8">
    <location>
        <begin position="20"/>
        <end position="282"/>
    </location>
</feature>
<dbReference type="RefSeq" id="WP_131000891.1">
    <property type="nucleotide sequence ID" value="NZ_JBHSZR010000002.1"/>
</dbReference>
<dbReference type="Proteomes" id="UP000291613">
    <property type="component" value="Unassembled WGS sequence"/>
</dbReference>
<feature type="active site" evidence="7">
    <location>
        <position position="164"/>
    </location>
</feature>
<organism evidence="9 10">
    <name type="scientific">Hansschlegelia quercus</name>
    <dbReference type="NCBI Taxonomy" id="2528245"/>
    <lineage>
        <taxon>Bacteria</taxon>
        <taxon>Pseudomonadati</taxon>
        <taxon>Pseudomonadota</taxon>
        <taxon>Alphaproteobacteria</taxon>
        <taxon>Hyphomicrobiales</taxon>
        <taxon>Methylopilaceae</taxon>
        <taxon>Hansschlegelia</taxon>
    </lineage>
</organism>
<dbReference type="EMBL" id="SIUB01000001">
    <property type="protein sequence ID" value="TBN54643.1"/>
    <property type="molecule type" value="Genomic_DNA"/>
</dbReference>
<evidence type="ECO:0000256" key="5">
    <source>
        <dbReference type="ARBA" id="ARBA00022727"/>
    </source>
</evidence>
<dbReference type="InterPro" id="IPR023451">
    <property type="entry name" value="Thymidate_synth/dCMP_Mease_dom"/>
</dbReference>
<comment type="subunit">
    <text evidence="6">Homodimer.</text>
</comment>
<evidence type="ECO:0000256" key="4">
    <source>
        <dbReference type="ARBA" id="ARBA00022679"/>
    </source>
</evidence>
<keyword evidence="3 6" id="KW-0489">Methyltransferase</keyword>
<feature type="binding site" evidence="6">
    <location>
        <begin position="144"/>
        <end position="145"/>
    </location>
    <ligand>
        <name>dUMP</name>
        <dbReference type="ChEBI" id="CHEBI:246422"/>
        <note>ligand shared between dimeric partners</note>
    </ligand>
</feature>
<dbReference type="EC" id="2.1.1.45" evidence="1 6"/>
<reference evidence="9 10" key="1">
    <citation type="submission" date="2019-02" db="EMBL/GenBank/DDBJ databases">
        <title>Hansschlegelia quercus sp. nov., a novel methylotrophic bacterium from buds of oak (Quercus robur L.).</title>
        <authorList>
            <person name="Agafonova N.V."/>
            <person name="Kaparullina E.N."/>
            <person name="Grouzdev D.S."/>
            <person name="Doronina N.V."/>
        </authorList>
    </citation>
    <scope>NUCLEOTIDE SEQUENCE [LARGE SCALE GENOMIC DNA]</scope>
    <source>
        <strain evidence="9 10">Dub</strain>
    </source>
</reference>